<dbReference type="Pfam" id="PF20146">
    <property type="entry name" value="NRF"/>
    <property type="match status" value="1"/>
</dbReference>
<feature type="transmembrane region" description="Helical" evidence="2">
    <location>
        <begin position="572"/>
        <end position="593"/>
    </location>
</feature>
<evidence type="ECO:0000256" key="1">
    <source>
        <dbReference type="SAM" id="MobiDB-lite"/>
    </source>
</evidence>
<evidence type="ECO:0000256" key="2">
    <source>
        <dbReference type="SAM" id="Phobius"/>
    </source>
</evidence>
<evidence type="ECO:0000313" key="6">
    <source>
        <dbReference type="RefSeq" id="XP_022837196.1"/>
    </source>
</evidence>
<dbReference type="AlphaFoldDB" id="A0A9J7EWH3"/>
<keyword evidence="2" id="KW-1133">Transmembrane helix</keyword>
<evidence type="ECO:0000259" key="3">
    <source>
        <dbReference type="Pfam" id="PF01757"/>
    </source>
</evidence>
<keyword evidence="2" id="KW-0812">Transmembrane</keyword>
<dbReference type="InterPro" id="IPR002656">
    <property type="entry name" value="Acyl_transf_3_dom"/>
</dbReference>
<feature type="region of interest" description="Disordered" evidence="1">
    <location>
        <begin position="701"/>
        <end position="741"/>
    </location>
</feature>
<feature type="transmembrane region" description="Helical" evidence="2">
    <location>
        <begin position="636"/>
        <end position="660"/>
    </location>
</feature>
<dbReference type="OrthoDB" id="10026250at2759"/>
<dbReference type="Proteomes" id="UP000301870">
    <property type="component" value="Chromosome 5"/>
</dbReference>
<evidence type="ECO:0000313" key="5">
    <source>
        <dbReference type="Proteomes" id="UP000301870"/>
    </source>
</evidence>
<feature type="transmembrane region" description="Helical" evidence="2">
    <location>
        <begin position="418"/>
        <end position="438"/>
    </location>
</feature>
<feature type="transmembrane region" description="Helical" evidence="2">
    <location>
        <begin position="445"/>
        <end position="468"/>
    </location>
</feature>
<keyword evidence="2" id="KW-0472">Membrane</keyword>
<name>A0A9J7EWH3_SPOLT</name>
<reference evidence="6" key="1">
    <citation type="submission" date="2025-08" db="UniProtKB">
        <authorList>
            <consortium name="RefSeq"/>
        </authorList>
    </citation>
    <scope>IDENTIFICATION</scope>
    <source>
        <strain evidence="6">Ishihara</strain>
        <tissue evidence="6">Whole body</tissue>
    </source>
</reference>
<dbReference type="GO" id="GO:0016747">
    <property type="term" value="F:acyltransferase activity, transferring groups other than amino-acyl groups"/>
    <property type="evidence" value="ECO:0007669"/>
    <property type="project" value="InterPro"/>
</dbReference>
<dbReference type="GeneID" id="111364522"/>
<dbReference type="Pfam" id="PF01757">
    <property type="entry name" value="Acyl_transf_3"/>
    <property type="match status" value="1"/>
</dbReference>
<sequence>MGGAAPQKSEQKSLELLLLNGRASFLAVGQVHPLDIYKPQADTFLDSLGHKLKLEKWEKDEAPCLESALNVLENVKNHTLWATWMWNANTLPFGNLYGSSRHYGSYDQCLKPPWLHTHPQLKTKYCFADFLLSENSDVKKPTVYDPFGSTLDYVDSQTPYYLPLNVIKWGICIPAICSSTAVSKLAKVMYESGTLTTIASDVTVKHCQEAGESPPYSTGFYMFIALILSLVTTAVASTYYRKHVSSEESPNSLKTIITESFCMVRNREALVKDNKDEIRVMNGIRFLTAIGIIGAHVALYVTLSGANNLTYFEKFLDGIFVSVLNLEIIVDTFFMMSGLLHMKGLMGSRQNLFGVLWKRYIRLTGPFALIVFYLIFVSRHLNSGPGWYEIDETEICKKYWLRNLLMMNSNLKYSCHVITWYVSCDYHLAVLATILFYLYQKNRRLGFAVYAAVFILSMLIPGVLTYWFKLQGVILLDFGKFITNYRDTWHFNYLYTPFYSRGSPYIVGVAMGYFMSIYKPADYRKSVSKAWSIIATALSVCAIIYTFLMVYITVCREYDPLEAAMTAGTRRFLWAAAVCCIIAMCEYGTVPLVSDMLSWSPFTPLSRLSYGIYLIHTLVLQRYLLSHRSTHYVDVFSVVFQVIGALGLSIVLSYAMWLFVEAPLINITNHIFHNKSNSIESDKIHGENGVRHRNGIHHQNRVHRQNGLAKYKESSNGIQPDRERGENGVQHQNGFAKTKVL</sequence>
<dbReference type="PANTHER" id="PTHR11161">
    <property type="entry name" value="O-ACYLTRANSFERASE"/>
    <property type="match status" value="1"/>
</dbReference>
<organism evidence="5 6">
    <name type="scientific">Spodoptera litura</name>
    <name type="common">Asian cotton leafworm</name>
    <dbReference type="NCBI Taxonomy" id="69820"/>
    <lineage>
        <taxon>Eukaryota</taxon>
        <taxon>Metazoa</taxon>
        <taxon>Ecdysozoa</taxon>
        <taxon>Arthropoda</taxon>
        <taxon>Hexapoda</taxon>
        <taxon>Insecta</taxon>
        <taxon>Pterygota</taxon>
        <taxon>Neoptera</taxon>
        <taxon>Endopterygota</taxon>
        <taxon>Lepidoptera</taxon>
        <taxon>Glossata</taxon>
        <taxon>Ditrysia</taxon>
        <taxon>Noctuoidea</taxon>
        <taxon>Noctuidae</taxon>
        <taxon>Amphipyrinae</taxon>
        <taxon>Spodoptera</taxon>
    </lineage>
</organism>
<feature type="domain" description="Acyltransferase 3" evidence="3">
    <location>
        <begin position="281"/>
        <end position="657"/>
    </location>
</feature>
<feature type="transmembrane region" description="Helical" evidence="2">
    <location>
        <begin position="530"/>
        <end position="552"/>
    </location>
</feature>
<feature type="transmembrane region" description="Helical" evidence="2">
    <location>
        <begin position="605"/>
        <end position="624"/>
    </location>
</feature>
<feature type="transmembrane region" description="Helical" evidence="2">
    <location>
        <begin position="284"/>
        <end position="303"/>
    </location>
</feature>
<dbReference type="PANTHER" id="PTHR11161:SF0">
    <property type="entry name" value="O-ACYLTRANSFERASE LIKE PROTEIN"/>
    <property type="match status" value="1"/>
</dbReference>
<feature type="domain" description="Nose resistant-to-fluoxetine protein N-terminal" evidence="4">
    <location>
        <begin position="64"/>
        <end position="185"/>
    </location>
</feature>
<dbReference type="InterPro" id="IPR052728">
    <property type="entry name" value="O2_lipid_transport_reg"/>
</dbReference>
<proteinExistence type="predicted"/>
<dbReference type="RefSeq" id="XP_022837196.1">
    <property type="nucleotide sequence ID" value="XM_022981428.1"/>
</dbReference>
<dbReference type="InterPro" id="IPR006621">
    <property type="entry name" value="Nose-resist-to-fluoxetine_N"/>
</dbReference>
<gene>
    <name evidence="6" type="primary">LOC111364522</name>
</gene>
<feature type="transmembrane region" description="Helical" evidence="2">
    <location>
        <begin position="315"/>
        <end position="340"/>
    </location>
</feature>
<evidence type="ECO:0000259" key="4">
    <source>
        <dbReference type="Pfam" id="PF20146"/>
    </source>
</evidence>
<feature type="transmembrane region" description="Helical" evidence="2">
    <location>
        <begin position="498"/>
        <end position="518"/>
    </location>
</feature>
<dbReference type="KEGG" id="sliu:111364522"/>
<protein>
    <submittedName>
        <fullName evidence="6">Nose resistant to fluoxetine protein 6-like</fullName>
    </submittedName>
</protein>
<feature type="transmembrane region" description="Helical" evidence="2">
    <location>
        <begin position="360"/>
        <end position="378"/>
    </location>
</feature>
<feature type="transmembrane region" description="Helical" evidence="2">
    <location>
        <begin position="220"/>
        <end position="240"/>
    </location>
</feature>
<accession>A0A9J7EWH3</accession>
<keyword evidence="5" id="KW-1185">Reference proteome</keyword>